<dbReference type="Proteomes" id="UP000003017">
    <property type="component" value="Unassembled WGS sequence"/>
</dbReference>
<dbReference type="Pfam" id="PF13508">
    <property type="entry name" value="Acetyltransf_7"/>
    <property type="match status" value="1"/>
</dbReference>
<dbReference type="EMBL" id="AAUT02000029">
    <property type="protein sequence ID" value="KNA56260.1"/>
    <property type="molecule type" value="Genomic_DNA"/>
</dbReference>
<sequence length="142" mass="16285">MIRKYNENDLDSVLEIWLNSSVKAHDFISAEFWESQVENMRNIYIPASEVYVYEMDSKVVGFYALYESRLAAIFVAPELQGKGIGKQLLNHAKSQRTILTLSVYKENQASYQFYLSQGFNVVSEQLDEHTGYPEYTMSTGGT</sequence>
<evidence type="ECO:0000256" key="1">
    <source>
        <dbReference type="ARBA" id="ARBA00022679"/>
    </source>
</evidence>
<dbReference type="PANTHER" id="PTHR43800">
    <property type="entry name" value="PEPTIDYL-LYSINE N-ACETYLTRANSFERASE YJAB"/>
    <property type="match status" value="1"/>
</dbReference>
<dbReference type="CDD" id="cd04301">
    <property type="entry name" value="NAT_SF"/>
    <property type="match status" value="1"/>
</dbReference>
<keyword evidence="2" id="KW-0012">Acyltransferase</keyword>
<dbReference type="GO" id="GO:0016747">
    <property type="term" value="F:acyltransferase activity, transferring groups other than amino-acyl groups"/>
    <property type="evidence" value="ECO:0007669"/>
    <property type="project" value="InterPro"/>
</dbReference>
<evidence type="ECO:0000313" key="5">
    <source>
        <dbReference type="Proteomes" id="UP000003017"/>
    </source>
</evidence>
<evidence type="ECO:0000256" key="2">
    <source>
        <dbReference type="ARBA" id="ARBA00023315"/>
    </source>
</evidence>
<dbReference type="RefSeq" id="WP_000620002.1">
    <property type="nucleotide sequence ID" value="NZ_CP016325.1"/>
</dbReference>
<dbReference type="InterPro" id="IPR000182">
    <property type="entry name" value="GNAT_dom"/>
</dbReference>
<evidence type="ECO:0000313" key="4">
    <source>
        <dbReference type="EMBL" id="KNA56260.1"/>
    </source>
</evidence>
<proteinExistence type="predicted"/>
<evidence type="ECO:0000259" key="3">
    <source>
        <dbReference type="PROSITE" id="PS51186"/>
    </source>
</evidence>
<dbReference type="NCBIfam" id="NF007853">
    <property type="entry name" value="PRK10562.1"/>
    <property type="match status" value="1"/>
</dbReference>
<accession>A0A0K9UIY0</accession>
<dbReference type="PROSITE" id="PS51186">
    <property type="entry name" value="GNAT"/>
    <property type="match status" value="1"/>
</dbReference>
<gene>
    <name evidence="4" type="ORF">VC274080_023850</name>
</gene>
<feature type="domain" description="N-acetyltransferase" evidence="3">
    <location>
        <begin position="1"/>
        <end position="138"/>
    </location>
</feature>
<name>A0A0K9UIY0_VIBCL</name>
<reference evidence="4 5" key="2">
    <citation type="submission" date="2010-08" db="EMBL/GenBank/DDBJ databases">
        <title>The Genome Sequence of Vibrio cholerae strain 2740-80.</title>
        <authorList>
            <consortium name="The Broad Institute Genome Sequencing Platform"/>
            <person name="Colwell R."/>
            <person name="Young S.K."/>
            <person name="Zeng Q."/>
            <person name="Alvarado L."/>
            <person name="Berlin A."/>
            <person name="Chapman S."/>
            <person name="Chen Z."/>
            <person name="Freedman E."/>
            <person name="Gellesch M."/>
            <person name="Goldberg J."/>
            <person name="Griggs A."/>
            <person name="Gujja S."/>
            <person name="Heilman E."/>
            <person name="Heiman D."/>
            <person name="Howarth C."/>
            <person name="Larson L."/>
            <person name="Mehta T."/>
            <person name="Neiman D.N."/>
            <person name="Park D."/>
            <person name="Pearson M."/>
            <person name="Roberts A."/>
            <person name="Saif S."/>
            <person name="Shenoy N."/>
            <person name="Sisk P."/>
            <person name="Stolte C."/>
            <person name="Sykes S."/>
            <person name="White J."/>
            <person name="Yandava C."/>
            <person name="Borodovsky M."/>
            <person name="Heidelberg J."/>
            <person name="Haas B."/>
            <person name="Nusbaum C."/>
            <person name="Birren B."/>
        </authorList>
    </citation>
    <scope>NUCLEOTIDE SEQUENCE [LARGE SCALE GENOMIC DNA]</scope>
    <source>
        <strain evidence="4 5">2740-80</strain>
    </source>
</reference>
<reference evidence="4 5" key="1">
    <citation type="submission" date="2007-01" db="EMBL/GenBank/DDBJ databases">
        <authorList>
            <person name="Kobayashi T."/>
            <person name="Suzuki M."/>
            <person name="Inoue H."/>
            <person name="Itai R.N."/>
            <person name="Takahashi M."/>
            <person name="Nakanishi H."/>
            <person name="Mori S."/>
            <person name="Nishizawa N.K."/>
        </authorList>
    </citation>
    <scope>NUCLEOTIDE SEQUENCE [LARGE SCALE GENOMIC DNA]</scope>
    <source>
        <strain evidence="4 5">2740-80</strain>
    </source>
</reference>
<organism evidence="4 5">
    <name type="scientific">Vibrio cholerae 2740-80</name>
    <dbReference type="NCBI Taxonomy" id="412614"/>
    <lineage>
        <taxon>Bacteria</taxon>
        <taxon>Pseudomonadati</taxon>
        <taxon>Pseudomonadota</taxon>
        <taxon>Gammaproteobacteria</taxon>
        <taxon>Vibrionales</taxon>
        <taxon>Vibrionaceae</taxon>
        <taxon>Vibrio</taxon>
    </lineage>
</organism>
<dbReference type="Gene3D" id="3.40.630.30">
    <property type="match status" value="1"/>
</dbReference>
<dbReference type="PANTHER" id="PTHR43800:SF1">
    <property type="entry name" value="PEPTIDYL-LYSINE N-ACETYLTRANSFERASE YJAB"/>
    <property type="match status" value="1"/>
</dbReference>
<dbReference type="AlphaFoldDB" id="A0A0K9UIY0"/>
<keyword evidence="1 4" id="KW-0808">Transferase</keyword>
<protein>
    <submittedName>
        <fullName evidence="4">Acetyltransferase</fullName>
    </submittedName>
</protein>
<comment type="caution">
    <text evidence="4">The sequence shown here is derived from an EMBL/GenBank/DDBJ whole genome shotgun (WGS) entry which is preliminary data.</text>
</comment>
<dbReference type="InterPro" id="IPR016181">
    <property type="entry name" value="Acyl_CoA_acyltransferase"/>
</dbReference>
<dbReference type="SUPFAM" id="SSF55729">
    <property type="entry name" value="Acyl-CoA N-acyltransferases (Nat)"/>
    <property type="match status" value="1"/>
</dbReference>